<keyword evidence="1" id="KW-0472">Membrane</keyword>
<gene>
    <name evidence="2" type="ORF">SAMN02910293_00062</name>
</gene>
<reference evidence="2 3" key="1">
    <citation type="submission" date="2016-10" db="EMBL/GenBank/DDBJ databases">
        <authorList>
            <person name="de Groot N.N."/>
        </authorList>
    </citation>
    <scope>NUCLEOTIDE SEQUENCE [LARGE SCALE GENOMIC DNA]</scope>
    <source>
        <strain evidence="2 3">A-4</strain>
    </source>
</reference>
<keyword evidence="1" id="KW-0812">Transmembrane</keyword>
<dbReference type="Proteomes" id="UP000182508">
    <property type="component" value="Unassembled WGS sequence"/>
</dbReference>
<evidence type="ECO:0000313" key="2">
    <source>
        <dbReference type="EMBL" id="SDB01724.1"/>
    </source>
</evidence>
<protein>
    <submittedName>
        <fullName evidence="2">Uncharacterized protein</fullName>
    </submittedName>
</protein>
<keyword evidence="1" id="KW-1133">Transmembrane helix</keyword>
<accession>A0A1G5ZZU5</accession>
<dbReference type="AlphaFoldDB" id="A0A1G5ZZU5"/>
<evidence type="ECO:0000256" key="1">
    <source>
        <dbReference type="SAM" id="Phobius"/>
    </source>
</evidence>
<proteinExistence type="predicted"/>
<organism evidence="2 3">
    <name type="scientific">Streptococcus henryi</name>
    <dbReference type="NCBI Taxonomy" id="439219"/>
    <lineage>
        <taxon>Bacteria</taxon>
        <taxon>Bacillati</taxon>
        <taxon>Bacillota</taxon>
        <taxon>Bacilli</taxon>
        <taxon>Lactobacillales</taxon>
        <taxon>Streptococcaceae</taxon>
        <taxon>Streptococcus</taxon>
    </lineage>
</organism>
<sequence>MLIINIVKGIFLLTFNIIKYLVTLYFRFLREYPIETIVITILIIVFG</sequence>
<dbReference type="EMBL" id="FMXP01000002">
    <property type="protein sequence ID" value="SDB01724.1"/>
    <property type="molecule type" value="Genomic_DNA"/>
</dbReference>
<feature type="transmembrane region" description="Helical" evidence="1">
    <location>
        <begin position="6"/>
        <end position="26"/>
    </location>
</feature>
<evidence type="ECO:0000313" key="3">
    <source>
        <dbReference type="Proteomes" id="UP000182508"/>
    </source>
</evidence>
<name>A0A1G5ZZU5_9STRE</name>
<keyword evidence="3" id="KW-1185">Reference proteome</keyword>